<feature type="domain" description="N-acetyltransferase" evidence="1">
    <location>
        <begin position="23"/>
        <end position="180"/>
    </location>
</feature>
<proteinExistence type="predicted"/>
<gene>
    <name evidence="2" type="ORF">FAB82_25680</name>
</gene>
<evidence type="ECO:0000313" key="3">
    <source>
        <dbReference type="Proteomes" id="UP000308760"/>
    </source>
</evidence>
<dbReference type="RefSeq" id="WP_136537412.1">
    <property type="nucleotide sequence ID" value="NZ_STGY01000083.1"/>
</dbReference>
<dbReference type="PROSITE" id="PS51186">
    <property type="entry name" value="GNAT"/>
    <property type="match status" value="1"/>
</dbReference>
<organism evidence="2 3">
    <name type="scientific">Glycomyces buryatensis</name>
    <dbReference type="NCBI Taxonomy" id="2570927"/>
    <lineage>
        <taxon>Bacteria</taxon>
        <taxon>Bacillati</taxon>
        <taxon>Actinomycetota</taxon>
        <taxon>Actinomycetes</taxon>
        <taxon>Glycomycetales</taxon>
        <taxon>Glycomycetaceae</taxon>
        <taxon>Glycomyces</taxon>
    </lineage>
</organism>
<accession>A0A4S8PT84</accession>
<dbReference type="SUPFAM" id="SSF55729">
    <property type="entry name" value="Acyl-CoA N-acyltransferases (Nat)"/>
    <property type="match status" value="1"/>
</dbReference>
<dbReference type="InterPro" id="IPR016181">
    <property type="entry name" value="Acyl_CoA_acyltransferase"/>
</dbReference>
<dbReference type="AlphaFoldDB" id="A0A4S8PT84"/>
<evidence type="ECO:0000313" key="2">
    <source>
        <dbReference type="EMBL" id="THV33531.1"/>
    </source>
</evidence>
<dbReference type="PANTHER" id="PTHR39173:SF1">
    <property type="entry name" value="ACETYLTRANSFERASE"/>
    <property type="match status" value="1"/>
</dbReference>
<keyword evidence="3" id="KW-1185">Reference proteome</keyword>
<reference evidence="3" key="1">
    <citation type="submission" date="2019-04" db="EMBL/GenBank/DDBJ databases">
        <title>Nocardioides xinjiangensis sp. nov.</title>
        <authorList>
            <person name="Liu S."/>
        </authorList>
    </citation>
    <scope>NUCLEOTIDE SEQUENCE [LARGE SCALE GENOMIC DNA]</scope>
    <source>
        <strain evidence="3">18</strain>
    </source>
</reference>
<dbReference type="InterPro" id="IPR000182">
    <property type="entry name" value="GNAT_dom"/>
</dbReference>
<sequence>MPELISPTARLAPSFSEAVDEFIAEGRGSEDDHSLTGQMIRDYVIPARGGEWVGEWVERYLADEARWQTEPPENFVTMTMLWWVDGDEYLGRISLRHYLNEHLLQIGGHIGYDIRPTARRRGHATAMLAAALPRIAAYGVEKALITCDADNVGSRKAIERNGGVLEDQRGDKLRFWVPTV</sequence>
<dbReference type="GO" id="GO:0016747">
    <property type="term" value="F:acyltransferase activity, transferring groups other than amino-acyl groups"/>
    <property type="evidence" value="ECO:0007669"/>
    <property type="project" value="InterPro"/>
</dbReference>
<protein>
    <submittedName>
        <fullName evidence="2">GNAT family N-acetyltransferase</fullName>
    </submittedName>
</protein>
<dbReference type="EMBL" id="STGY01000083">
    <property type="protein sequence ID" value="THV33531.1"/>
    <property type="molecule type" value="Genomic_DNA"/>
</dbReference>
<dbReference type="PANTHER" id="PTHR39173">
    <property type="entry name" value="ACETYLTRANSFERASE"/>
    <property type="match status" value="1"/>
</dbReference>
<dbReference type="Proteomes" id="UP000308760">
    <property type="component" value="Unassembled WGS sequence"/>
</dbReference>
<comment type="caution">
    <text evidence="2">The sequence shown here is derived from an EMBL/GenBank/DDBJ whole genome shotgun (WGS) entry which is preliminary data.</text>
</comment>
<keyword evidence="2" id="KW-0808">Transferase</keyword>
<evidence type="ECO:0000259" key="1">
    <source>
        <dbReference type="PROSITE" id="PS51186"/>
    </source>
</evidence>
<dbReference type="Gene3D" id="3.40.630.30">
    <property type="match status" value="1"/>
</dbReference>
<reference evidence="2 3" key="2">
    <citation type="submission" date="2019-05" db="EMBL/GenBank/DDBJ databases">
        <title>Glycomyces buryatensis sp. nov.</title>
        <authorList>
            <person name="Nikitina E."/>
        </authorList>
    </citation>
    <scope>NUCLEOTIDE SEQUENCE [LARGE SCALE GENOMIC DNA]</scope>
    <source>
        <strain evidence="2 3">18</strain>
    </source>
</reference>
<dbReference type="OrthoDB" id="9797989at2"/>
<name>A0A4S8PT84_9ACTN</name>
<dbReference type="Pfam" id="PF13302">
    <property type="entry name" value="Acetyltransf_3"/>
    <property type="match status" value="1"/>
</dbReference>